<organism evidence="2 3">
    <name type="scientific">Phanerochaete sordida</name>
    <dbReference type="NCBI Taxonomy" id="48140"/>
    <lineage>
        <taxon>Eukaryota</taxon>
        <taxon>Fungi</taxon>
        <taxon>Dikarya</taxon>
        <taxon>Basidiomycota</taxon>
        <taxon>Agaricomycotina</taxon>
        <taxon>Agaricomycetes</taxon>
        <taxon>Polyporales</taxon>
        <taxon>Phanerochaetaceae</taxon>
        <taxon>Phanerochaete</taxon>
    </lineage>
</organism>
<proteinExistence type="predicted"/>
<evidence type="ECO:0000256" key="1">
    <source>
        <dbReference type="SAM" id="MobiDB-lite"/>
    </source>
</evidence>
<evidence type="ECO:0000313" key="2">
    <source>
        <dbReference type="EMBL" id="GJF00472.1"/>
    </source>
</evidence>
<evidence type="ECO:0000313" key="3">
    <source>
        <dbReference type="Proteomes" id="UP000703269"/>
    </source>
</evidence>
<dbReference type="AlphaFoldDB" id="A0A9P3GT40"/>
<keyword evidence="3" id="KW-1185">Reference proteome</keyword>
<reference evidence="2 3" key="1">
    <citation type="submission" date="2021-08" db="EMBL/GenBank/DDBJ databases">
        <title>Draft Genome Sequence of Phanerochaete sordida strain YK-624.</title>
        <authorList>
            <person name="Mori T."/>
            <person name="Dohra H."/>
            <person name="Suzuki T."/>
            <person name="Kawagishi H."/>
            <person name="Hirai H."/>
        </authorList>
    </citation>
    <scope>NUCLEOTIDE SEQUENCE [LARGE SCALE GENOMIC DNA]</scope>
    <source>
        <strain evidence="2 3">YK-624</strain>
    </source>
</reference>
<protein>
    <submittedName>
        <fullName evidence="2">Uncharacterized protein</fullName>
    </submittedName>
</protein>
<sequence length="129" mass="14649">MPRKRTQSEASKPFSRIDLAIAASEQNARRRTSSTCAREPAMINLYPYATPLYPRHCANTSTLRIHKYIVASESSARRRRNREVHSRVRIGRANERHRVAVDCDDLGRMDNGHRVPPLRSAALGRQAGE</sequence>
<dbReference type="EMBL" id="BPQB01000157">
    <property type="protein sequence ID" value="GJF00472.1"/>
    <property type="molecule type" value="Genomic_DNA"/>
</dbReference>
<accession>A0A9P3GT40</accession>
<feature type="region of interest" description="Disordered" evidence="1">
    <location>
        <begin position="106"/>
        <end position="129"/>
    </location>
</feature>
<comment type="caution">
    <text evidence="2">The sequence shown here is derived from an EMBL/GenBank/DDBJ whole genome shotgun (WGS) entry which is preliminary data.</text>
</comment>
<dbReference type="Proteomes" id="UP000703269">
    <property type="component" value="Unassembled WGS sequence"/>
</dbReference>
<name>A0A9P3GT40_9APHY</name>
<gene>
    <name evidence="2" type="ORF">PsYK624_167600</name>
</gene>